<proteinExistence type="predicted"/>
<reference evidence="1" key="1">
    <citation type="journal article" date="2020" name="Stud. Mycol.">
        <title>101 Dothideomycetes genomes: a test case for predicting lifestyles and emergence of pathogens.</title>
        <authorList>
            <person name="Haridas S."/>
            <person name="Albert R."/>
            <person name="Binder M."/>
            <person name="Bloem J."/>
            <person name="Labutti K."/>
            <person name="Salamov A."/>
            <person name="Andreopoulos B."/>
            <person name="Baker S."/>
            <person name="Barry K."/>
            <person name="Bills G."/>
            <person name="Bluhm B."/>
            <person name="Cannon C."/>
            <person name="Castanera R."/>
            <person name="Culley D."/>
            <person name="Daum C."/>
            <person name="Ezra D."/>
            <person name="Gonzalez J."/>
            <person name="Henrissat B."/>
            <person name="Kuo A."/>
            <person name="Liang C."/>
            <person name="Lipzen A."/>
            <person name="Lutzoni F."/>
            <person name="Magnuson J."/>
            <person name="Mondo S."/>
            <person name="Nolan M."/>
            <person name="Ohm R."/>
            <person name="Pangilinan J."/>
            <person name="Park H.-J."/>
            <person name="Ramirez L."/>
            <person name="Alfaro M."/>
            <person name="Sun H."/>
            <person name="Tritt A."/>
            <person name="Yoshinaga Y."/>
            <person name="Zwiers L.-H."/>
            <person name="Turgeon B."/>
            <person name="Goodwin S."/>
            <person name="Spatafora J."/>
            <person name="Crous P."/>
            <person name="Grigoriev I."/>
        </authorList>
    </citation>
    <scope>NUCLEOTIDE SEQUENCE</scope>
    <source>
        <strain evidence="1">CBS 122681</strain>
    </source>
</reference>
<gene>
    <name evidence="1" type="ORF">K491DRAFT_576175</name>
</gene>
<dbReference type="OrthoDB" id="4360278at2759"/>
<dbReference type="AlphaFoldDB" id="A0A6A6SI34"/>
<feature type="non-terminal residue" evidence="1">
    <location>
        <position position="88"/>
    </location>
</feature>
<dbReference type="EMBL" id="MU004723">
    <property type="protein sequence ID" value="KAF2647042.1"/>
    <property type="molecule type" value="Genomic_DNA"/>
</dbReference>
<sequence>IESINKNNIVKVIKQQVVSGVRFEASGRLTRRLTAMRSIFKYRYLGSLKNLRSSLNYEASTIVRGHVKSNSQYSIVNSKTRNGTFGLK</sequence>
<dbReference type="Proteomes" id="UP000799324">
    <property type="component" value="Unassembled WGS sequence"/>
</dbReference>
<name>A0A6A6SI34_9PLEO</name>
<accession>A0A6A6SI34</accession>
<feature type="non-terminal residue" evidence="1">
    <location>
        <position position="1"/>
    </location>
</feature>
<evidence type="ECO:0000313" key="1">
    <source>
        <dbReference type="EMBL" id="KAF2647042.1"/>
    </source>
</evidence>
<organism evidence="1 2">
    <name type="scientific">Lophiostoma macrostomum CBS 122681</name>
    <dbReference type="NCBI Taxonomy" id="1314788"/>
    <lineage>
        <taxon>Eukaryota</taxon>
        <taxon>Fungi</taxon>
        <taxon>Dikarya</taxon>
        <taxon>Ascomycota</taxon>
        <taxon>Pezizomycotina</taxon>
        <taxon>Dothideomycetes</taxon>
        <taxon>Pleosporomycetidae</taxon>
        <taxon>Pleosporales</taxon>
        <taxon>Lophiostomataceae</taxon>
        <taxon>Lophiostoma</taxon>
    </lineage>
</organism>
<protein>
    <submittedName>
        <fullName evidence="1">Uncharacterized protein</fullName>
    </submittedName>
</protein>
<evidence type="ECO:0000313" key="2">
    <source>
        <dbReference type="Proteomes" id="UP000799324"/>
    </source>
</evidence>
<keyword evidence="2" id="KW-1185">Reference proteome</keyword>